<dbReference type="InterPro" id="IPR053272">
    <property type="entry name" value="STY_interacting-like"/>
</dbReference>
<name>A0A183TH42_SCHSO</name>
<gene>
    <name evidence="2" type="ORF">SSLN_LOCUS15790</name>
</gene>
<evidence type="ECO:0000313" key="4">
    <source>
        <dbReference type="WBParaSite" id="SSLN_0001639301-mRNA-1"/>
    </source>
</evidence>
<dbReference type="PANTHER" id="PTHR46659">
    <property type="entry name" value="SERINE/THREONINE/TYROSINE-INTERACTING-LIKE PROTEIN 1"/>
    <property type="match status" value="1"/>
</dbReference>
<accession>A0A183TH42</accession>
<dbReference type="GO" id="GO:0001691">
    <property type="term" value="F:pseudophosphatase activity"/>
    <property type="evidence" value="ECO:0007669"/>
    <property type="project" value="TreeGrafter"/>
</dbReference>
<proteinExistence type="predicted"/>
<evidence type="ECO:0000313" key="3">
    <source>
        <dbReference type="Proteomes" id="UP000275846"/>
    </source>
</evidence>
<dbReference type="Gene3D" id="3.90.190.10">
    <property type="entry name" value="Protein tyrosine phosphatase superfamily"/>
    <property type="match status" value="1"/>
</dbReference>
<dbReference type="AlphaFoldDB" id="A0A183TH42"/>
<dbReference type="WBParaSite" id="SSLN_0001639301-mRNA-1">
    <property type="protein sequence ID" value="SSLN_0001639301-mRNA-1"/>
    <property type="gene ID" value="SSLN_0001639301"/>
</dbReference>
<dbReference type="GO" id="GO:0005739">
    <property type="term" value="C:mitochondrion"/>
    <property type="evidence" value="ECO:0007669"/>
    <property type="project" value="TreeGrafter"/>
</dbReference>
<sequence>MHYAFPLETSKNNDMFNYLNDCCEFLKMNKNRVHRVLIVADKNLSRGPTLAMAYLIKEENMTLKEAWIYMKCVYLAMRPNWHCLEQLALFEKTVKNLPEVTPIVDEEFQ</sequence>
<dbReference type="InterPro" id="IPR029021">
    <property type="entry name" value="Prot-tyrosine_phosphatase-like"/>
</dbReference>
<protein>
    <submittedName>
        <fullName evidence="4">Tyrosine-protein phosphatase domain-containing protein</fullName>
    </submittedName>
</protein>
<dbReference type="GO" id="GO:0004864">
    <property type="term" value="F:protein phosphatase inhibitor activity"/>
    <property type="evidence" value="ECO:0007669"/>
    <property type="project" value="TreeGrafter"/>
</dbReference>
<dbReference type="Pfam" id="PF00782">
    <property type="entry name" value="DSPc"/>
    <property type="match status" value="1"/>
</dbReference>
<dbReference type="STRING" id="70667.A0A183TH42"/>
<dbReference type="EMBL" id="UYSU01040296">
    <property type="protein sequence ID" value="VDM02176.1"/>
    <property type="molecule type" value="Genomic_DNA"/>
</dbReference>
<dbReference type="GO" id="GO:0062030">
    <property type="term" value="P:negative regulation of stress granule assembly"/>
    <property type="evidence" value="ECO:0007669"/>
    <property type="project" value="TreeGrafter"/>
</dbReference>
<keyword evidence="3" id="KW-1185">Reference proteome</keyword>
<dbReference type="GO" id="GO:0019903">
    <property type="term" value="F:protein phosphatase binding"/>
    <property type="evidence" value="ECO:0007669"/>
    <property type="project" value="TreeGrafter"/>
</dbReference>
<dbReference type="GO" id="GO:2001244">
    <property type="term" value="P:positive regulation of intrinsic apoptotic signaling pathway"/>
    <property type="evidence" value="ECO:0007669"/>
    <property type="project" value="TreeGrafter"/>
</dbReference>
<dbReference type="InterPro" id="IPR000340">
    <property type="entry name" value="Dual-sp_phosphatase_cat-dom"/>
</dbReference>
<organism evidence="4">
    <name type="scientific">Schistocephalus solidus</name>
    <name type="common">Tapeworm</name>
    <dbReference type="NCBI Taxonomy" id="70667"/>
    <lineage>
        <taxon>Eukaryota</taxon>
        <taxon>Metazoa</taxon>
        <taxon>Spiralia</taxon>
        <taxon>Lophotrochozoa</taxon>
        <taxon>Platyhelminthes</taxon>
        <taxon>Cestoda</taxon>
        <taxon>Eucestoda</taxon>
        <taxon>Diphyllobothriidea</taxon>
        <taxon>Diphyllobothriidae</taxon>
        <taxon>Schistocephalus</taxon>
    </lineage>
</organism>
<dbReference type="PANTHER" id="PTHR46659:SF1">
    <property type="entry name" value="SERINE_THREONINE_TYROSINE-INTERACTING-LIKE PROTEIN 1"/>
    <property type="match status" value="1"/>
</dbReference>
<feature type="domain" description="Dual specificity phosphatase catalytic" evidence="1">
    <location>
        <begin position="5"/>
        <end position="92"/>
    </location>
</feature>
<evidence type="ECO:0000313" key="2">
    <source>
        <dbReference type="EMBL" id="VDM02176.1"/>
    </source>
</evidence>
<dbReference type="SUPFAM" id="SSF52799">
    <property type="entry name" value="(Phosphotyrosine protein) phosphatases II"/>
    <property type="match status" value="1"/>
</dbReference>
<reference evidence="2 3" key="2">
    <citation type="submission" date="2018-11" db="EMBL/GenBank/DDBJ databases">
        <authorList>
            <consortium name="Pathogen Informatics"/>
        </authorList>
    </citation>
    <scope>NUCLEOTIDE SEQUENCE [LARGE SCALE GENOMIC DNA]</scope>
    <source>
        <strain evidence="2 3">NST_G2</strain>
    </source>
</reference>
<reference evidence="4" key="1">
    <citation type="submission" date="2016-06" db="UniProtKB">
        <authorList>
            <consortium name="WormBaseParasite"/>
        </authorList>
    </citation>
    <scope>IDENTIFICATION</scope>
</reference>
<dbReference type="OrthoDB" id="285418at2759"/>
<evidence type="ECO:0000259" key="1">
    <source>
        <dbReference type="Pfam" id="PF00782"/>
    </source>
</evidence>
<dbReference type="Proteomes" id="UP000275846">
    <property type="component" value="Unassembled WGS sequence"/>
</dbReference>